<dbReference type="InterPro" id="IPR006015">
    <property type="entry name" value="Universal_stress_UspA"/>
</dbReference>
<evidence type="ECO:0000313" key="3">
    <source>
        <dbReference type="EMBL" id="WOJ90217.1"/>
    </source>
</evidence>
<dbReference type="Gene3D" id="3.40.50.12370">
    <property type="match status" value="1"/>
</dbReference>
<proteinExistence type="inferred from homology"/>
<dbReference type="RefSeq" id="WP_407339664.1">
    <property type="nucleotide sequence ID" value="NZ_CP136862.1"/>
</dbReference>
<accession>A0ABZ0HSD0</accession>
<feature type="domain" description="UspA" evidence="2">
    <location>
        <begin position="208"/>
        <end position="276"/>
    </location>
</feature>
<gene>
    <name evidence="3" type="ORF">RZS28_02625</name>
</gene>
<keyword evidence="4" id="KW-1185">Reference proteome</keyword>
<reference evidence="3 4" key="1">
    <citation type="submission" date="2023-10" db="EMBL/GenBank/DDBJ databases">
        <title>Novel methanotroph of the genus Methylocapsa from a subarctic wetland.</title>
        <authorList>
            <person name="Belova S.E."/>
            <person name="Oshkin I.Y."/>
            <person name="Miroshnikov K."/>
            <person name="Dedysh S.N."/>
        </authorList>
    </citation>
    <scope>NUCLEOTIDE SEQUENCE [LARGE SCALE GENOMIC DNA]</scope>
    <source>
        <strain evidence="3 4">RX1</strain>
    </source>
</reference>
<dbReference type="EMBL" id="CP136862">
    <property type="protein sequence ID" value="WOJ90217.1"/>
    <property type="molecule type" value="Genomic_DNA"/>
</dbReference>
<dbReference type="PRINTS" id="PR01438">
    <property type="entry name" value="UNVRSLSTRESS"/>
</dbReference>
<evidence type="ECO:0000259" key="2">
    <source>
        <dbReference type="Pfam" id="PF00582"/>
    </source>
</evidence>
<dbReference type="CDD" id="cd00293">
    <property type="entry name" value="USP-like"/>
    <property type="match status" value="1"/>
</dbReference>
<sequence length="277" mass="29777">MRSILIPVEEHAVMGAVLETALLLARKFDGYMEGVALGPDIAELVAADFSLSGVVLDDRTRRDFLDHGRTFFETFMAANNIGRQREDAASPSFGWLSDTLVSDNGIGEYGRIFDVIAIGRPGPGPRQPRKSTLEAALFESGRPVLIAPPFPRQTLGETIVIAWNGSTDTARTIAFAMPLLTRAKDVVVLNIPGPRLPGPTEDQLAKSLRRHGAPARVVLIGEASKSAGAALLETAAMLGADLLIKGGYTRSRLRQFIFGSVTSEILAESNLPVFMAH</sequence>
<comment type="similarity">
    <text evidence="1">Belongs to the universal stress protein A family.</text>
</comment>
<name>A0ABZ0HSD0_9HYPH</name>
<dbReference type="Pfam" id="PF00582">
    <property type="entry name" value="Usp"/>
    <property type="match status" value="1"/>
</dbReference>
<organism evidence="3 4">
    <name type="scientific">Methylocapsa polymorpha</name>
    <dbReference type="NCBI Taxonomy" id="3080828"/>
    <lineage>
        <taxon>Bacteria</taxon>
        <taxon>Pseudomonadati</taxon>
        <taxon>Pseudomonadota</taxon>
        <taxon>Alphaproteobacteria</taxon>
        <taxon>Hyphomicrobiales</taxon>
        <taxon>Beijerinckiaceae</taxon>
        <taxon>Methylocapsa</taxon>
    </lineage>
</organism>
<evidence type="ECO:0000256" key="1">
    <source>
        <dbReference type="ARBA" id="ARBA00008791"/>
    </source>
</evidence>
<evidence type="ECO:0000313" key="4">
    <source>
        <dbReference type="Proteomes" id="UP001626536"/>
    </source>
</evidence>
<dbReference type="InterPro" id="IPR006016">
    <property type="entry name" value="UspA"/>
</dbReference>
<dbReference type="SUPFAM" id="SSF52402">
    <property type="entry name" value="Adenine nucleotide alpha hydrolases-like"/>
    <property type="match status" value="1"/>
</dbReference>
<protein>
    <submittedName>
        <fullName evidence="3">Universal stress protein</fullName>
    </submittedName>
</protein>
<dbReference type="Proteomes" id="UP001626536">
    <property type="component" value="Chromosome"/>
</dbReference>